<reference evidence="2" key="1">
    <citation type="journal article" date="2020" name="Nat. Commun.">
        <title>Genome sequence of the cluster root forming white lupin.</title>
        <authorList>
            <person name="Hufnagel B."/>
            <person name="Marques A."/>
            <person name="Soriano A."/>
            <person name="Marques L."/>
            <person name="Divol F."/>
            <person name="Doumas P."/>
            <person name="Sallet E."/>
            <person name="Mancinotti D."/>
            <person name="Carrere S."/>
            <person name="Marande W."/>
            <person name="Arribat S."/>
            <person name="Keller J."/>
            <person name="Huneau C."/>
            <person name="Blein T."/>
            <person name="Aime D."/>
            <person name="Laguerre M."/>
            <person name="Taylor J."/>
            <person name="Schubert V."/>
            <person name="Nelson M."/>
            <person name="Geu-Flores F."/>
            <person name="Crespi M."/>
            <person name="Gallardo-Guerrero K."/>
            <person name="Delaux P.-M."/>
            <person name="Salse J."/>
            <person name="Berges H."/>
            <person name="Guyot R."/>
            <person name="Gouzy J."/>
            <person name="Peret B."/>
        </authorList>
    </citation>
    <scope>NUCLEOTIDE SEQUENCE [LARGE SCALE GENOMIC DNA]</scope>
    <source>
        <strain evidence="2">cv. Amiga</strain>
    </source>
</reference>
<evidence type="ECO:0000313" key="1">
    <source>
        <dbReference type="EMBL" id="KAE9620752.1"/>
    </source>
</evidence>
<gene>
    <name evidence="1" type="ORF">Lalb_Chr01g0006381</name>
</gene>
<dbReference type="AlphaFoldDB" id="A0A6A4R5D4"/>
<accession>A0A6A4R5D4</accession>
<dbReference type="EMBL" id="WOCE01000001">
    <property type="protein sequence ID" value="KAE9620752.1"/>
    <property type="molecule type" value="Genomic_DNA"/>
</dbReference>
<evidence type="ECO:0000313" key="2">
    <source>
        <dbReference type="Proteomes" id="UP000447434"/>
    </source>
</evidence>
<organism evidence="1 2">
    <name type="scientific">Lupinus albus</name>
    <name type="common">White lupine</name>
    <name type="synonym">Lupinus termis</name>
    <dbReference type="NCBI Taxonomy" id="3870"/>
    <lineage>
        <taxon>Eukaryota</taxon>
        <taxon>Viridiplantae</taxon>
        <taxon>Streptophyta</taxon>
        <taxon>Embryophyta</taxon>
        <taxon>Tracheophyta</taxon>
        <taxon>Spermatophyta</taxon>
        <taxon>Magnoliopsida</taxon>
        <taxon>eudicotyledons</taxon>
        <taxon>Gunneridae</taxon>
        <taxon>Pentapetalae</taxon>
        <taxon>rosids</taxon>
        <taxon>fabids</taxon>
        <taxon>Fabales</taxon>
        <taxon>Fabaceae</taxon>
        <taxon>Papilionoideae</taxon>
        <taxon>50 kb inversion clade</taxon>
        <taxon>genistoids sensu lato</taxon>
        <taxon>core genistoids</taxon>
        <taxon>Genisteae</taxon>
        <taxon>Lupinus</taxon>
    </lineage>
</organism>
<sequence>MILNHLNHFGKEGLDNSTLYRRMCIFLIYLLSCNYDTSIYFNLLPKFLSIHI</sequence>
<protein>
    <submittedName>
        <fullName evidence="1">Uncharacterized protein</fullName>
    </submittedName>
</protein>
<name>A0A6A4R5D4_LUPAL</name>
<keyword evidence="2" id="KW-1185">Reference proteome</keyword>
<proteinExistence type="predicted"/>
<comment type="caution">
    <text evidence="1">The sequence shown here is derived from an EMBL/GenBank/DDBJ whole genome shotgun (WGS) entry which is preliminary data.</text>
</comment>
<dbReference type="Proteomes" id="UP000447434">
    <property type="component" value="Chromosome 1"/>
</dbReference>